<evidence type="ECO:0000259" key="3">
    <source>
        <dbReference type="Pfam" id="PF13699"/>
    </source>
</evidence>
<sequence length="656" mass="67055">MRDQDTAKAGKASSTRSAPARSAAAPSTDPTGLLSLQRSIGNAAVVQLLAEAGDAHAQEGHEHGPGCGHGGDAPVQRSSVQSVLSAPGSPLAAPMRAEMESRLGADFSDVRLHTGGAAQRSAAEIGARAYTSGNHVVIGDGGGDKHTLAHELTHVIQQRRGPVAGTDNGSGLKVSDPSDRFEREAEANATRALSSPLAAESANAQAGAGAESPVQRAAVPSSSPASPAAADQVQRAGATGLLERGKEAVKHGADVVGATAPPTADFMAGGLATGGNTPGDFGKAAGVGAAGIAGGVMAVPDLAVSVIKVSTAAAAWIHARHGSVEERHEARKQFEKALAETASNTSAVGGGVAGGVGTITGTVGPGVAGGGAGIFTGLYGAIKGTVDAVHADHQKKKLEKAPLPAQDNLLAEFQGLESKLDSNHTLLVENLKAQHKLDRRKMPASADKATELALKARHDERLATCNAQYDVAKMAIQENIAECREMANLHTAKDLAVRKSGRKRVRSILAAAAGTLGIPAGALSIVAVVLGLSAGAIPIAGWAIAGVVGLITTGVLTWKLVNKVRANLKHLRQAPDADQKSGWKIYLEAMQVWKPKADSTRDQAAATLFQALTSQFDVNKSVAEELVKALRLKPEELLKMPADKAVAKIKDRLAST</sequence>
<gene>
    <name evidence="4" type="ORF">KGQ19_40170</name>
</gene>
<keyword evidence="5" id="KW-1185">Reference proteome</keyword>
<protein>
    <submittedName>
        <fullName evidence="4">DUF4157 domain-containing protein</fullName>
    </submittedName>
</protein>
<feature type="region of interest" description="Disordered" evidence="1">
    <location>
        <begin position="1"/>
        <end position="34"/>
    </location>
</feature>
<feature type="region of interest" description="Disordered" evidence="1">
    <location>
        <begin position="55"/>
        <end position="90"/>
    </location>
</feature>
<dbReference type="InterPro" id="IPR025295">
    <property type="entry name" value="eCIS_core_dom"/>
</dbReference>
<feature type="compositionally biased region" description="Low complexity" evidence="1">
    <location>
        <begin position="12"/>
        <end position="28"/>
    </location>
</feature>
<proteinExistence type="predicted"/>
<feature type="compositionally biased region" description="Basic and acidic residues" evidence="1">
    <location>
        <begin position="176"/>
        <end position="186"/>
    </location>
</feature>
<keyword evidence="2" id="KW-1133">Transmembrane helix</keyword>
<evidence type="ECO:0000313" key="5">
    <source>
        <dbReference type="Proteomes" id="UP000730482"/>
    </source>
</evidence>
<keyword evidence="2" id="KW-0812">Transmembrane</keyword>
<feature type="transmembrane region" description="Helical" evidence="2">
    <location>
        <begin position="508"/>
        <end position="533"/>
    </location>
</feature>
<feature type="domain" description="eCIS core" evidence="3">
    <location>
        <begin position="90"/>
        <end position="161"/>
    </location>
</feature>
<name>A0ABS5L3Z2_9ACTN</name>
<keyword evidence="2" id="KW-0472">Membrane</keyword>
<dbReference type="Pfam" id="PF13699">
    <property type="entry name" value="eCIS_core"/>
    <property type="match status" value="1"/>
</dbReference>
<comment type="caution">
    <text evidence="4">The sequence shown here is derived from an EMBL/GenBank/DDBJ whole genome shotgun (WGS) entry which is preliminary data.</text>
</comment>
<organism evidence="4 5">
    <name type="scientific">Catenulispora pinistramenti</name>
    <dbReference type="NCBI Taxonomy" id="2705254"/>
    <lineage>
        <taxon>Bacteria</taxon>
        <taxon>Bacillati</taxon>
        <taxon>Actinomycetota</taxon>
        <taxon>Actinomycetes</taxon>
        <taxon>Catenulisporales</taxon>
        <taxon>Catenulisporaceae</taxon>
        <taxon>Catenulispora</taxon>
    </lineage>
</organism>
<feature type="region of interest" description="Disordered" evidence="1">
    <location>
        <begin position="157"/>
        <end position="234"/>
    </location>
</feature>
<evidence type="ECO:0000256" key="2">
    <source>
        <dbReference type="SAM" id="Phobius"/>
    </source>
</evidence>
<dbReference type="Proteomes" id="UP000730482">
    <property type="component" value="Unassembled WGS sequence"/>
</dbReference>
<dbReference type="EMBL" id="JAAFYZ010000230">
    <property type="protein sequence ID" value="MBS2553088.1"/>
    <property type="molecule type" value="Genomic_DNA"/>
</dbReference>
<reference evidence="4 5" key="1">
    <citation type="submission" date="2020-02" db="EMBL/GenBank/DDBJ databases">
        <title>Acidophilic actinobacteria isolated from forest soil.</title>
        <authorList>
            <person name="Golinska P."/>
        </authorList>
    </citation>
    <scope>NUCLEOTIDE SEQUENCE [LARGE SCALE GENOMIC DNA]</scope>
    <source>
        <strain evidence="4 5">NL8</strain>
    </source>
</reference>
<evidence type="ECO:0000313" key="4">
    <source>
        <dbReference type="EMBL" id="MBS2553088.1"/>
    </source>
</evidence>
<feature type="compositionally biased region" description="Basic and acidic residues" evidence="1">
    <location>
        <begin position="55"/>
        <end position="64"/>
    </location>
</feature>
<accession>A0ABS5L3Z2</accession>
<dbReference type="RefSeq" id="WP_212019299.1">
    <property type="nucleotide sequence ID" value="NZ_JAAFYZ010000230.1"/>
</dbReference>
<feature type="compositionally biased region" description="Low complexity" evidence="1">
    <location>
        <begin position="198"/>
        <end position="234"/>
    </location>
</feature>
<evidence type="ECO:0000256" key="1">
    <source>
        <dbReference type="SAM" id="MobiDB-lite"/>
    </source>
</evidence>
<feature type="transmembrane region" description="Helical" evidence="2">
    <location>
        <begin position="539"/>
        <end position="561"/>
    </location>
</feature>